<keyword evidence="2" id="KW-1133">Transmembrane helix</keyword>
<dbReference type="EMBL" id="KV878339">
    <property type="protein sequence ID" value="OJJ48566.1"/>
    <property type="molecule type" value="Genomic_DNA"/>
</dbReference>
<dbReference type="GeneID" id="34615492"/>
<evidence type="ECO:0000313" key="3">
    <source>
        <dbReference type="EMBL" id="OJJ48566.1"/>
    </source>
</evidence>
<sequence>MFTRRFIHPACLEQCPRQFFQSAFHQPSRSPAWRFFSNSPLSRAPKPSNASRKPTTTQKKHQDADEMTLKFAGKRPEGFGKLDRKVAKEGSVVLYRAPSHRSYILGAYGIAAFSFAYSIYNSNIVFRDPIMPLPTWQKTLFGGICIVMSVMGTVFLFKTGRLIKTVTAVYSNGQTQLNFSVRRIIPFMKPWEFTVMPRQLVISRRLVVHPDALRQTGTSTRPEDVTFFKAPLKKVSMALWKVFRSVRQIFTQEDFVMLEMQGLKGAFRMDSKGYLSEDFLAIGDPLSVKLPPRRQ</sequence>
<dbReference type="STRING" id="1073090.A0A1L9SN71"/>
<feature type="transmembrane region" description="Helical" evidence="2">
    <location>
        <begin position="103"/>
        <end position="120"/>
    </location>
</feature>
<dbReference type="AlphaFoldDB" id="A0A1L9SN71"/>
<dbReference type="VEuPathDB" id="FungiDB:ASPZODRAFT_61916"/>
<evidence type="ECO:0000256" key="1">
    <source>
        <dbReference type="SAM" id="MobiDB-lite"/>
    </source>
</evidence>
<keyword evidence="2" id="KW-0812">Transmembrane</keyword>
<reference evidence="4" key="1">
    <citation type="journal article" date="2017" name="Genome Biol.">
        <title>Comparative genomics reveals high biological diversity and specific adaptations in the industrially and medically important fungal genus Aspergillus.</title>
        <authorList>
            <person name="de Vries R.P."/>
            <person name="Riley R."/>
            <person name="Wiebenga A."/>
            <person name="Aguilar-Osorio G."/>
            <person name="Amillis S."/>
            <person name="Uchima C.A."/>
            <person name="Anderluh G."/>
            <person name="Asadollahi M."/>
            <person name="Askin M."/>
            <person name="Barry K."/>
            <person name="Battaglia E."/>
            <person name="Bayram O."/>
            <person name="Benocci T."/>
            <person name="Braus-Stromeyer S.A."/>
            <person name="Caldana C."/>
            <person name="Canovas D."/>
            <person name="Cerqueira G.C."/>
            <person name="Chen F."/>
            <person name="Chen W."/>
            <person name="Choi C."/>
            <person name="Clum A."/>
            <person name="Dos Santos R.A."/>
            <person name="Damasio A.R."/>
            <person name="Diallinas G."/>
            <person name="Emri T."/>
            <person name="Fekete E."/>
            <person name="Flipphi M."/>
            <person name="Freyberg S."/>
            <person name="Gallo A."/>
            <person name="Gournas C."/>
            <person name="Habgood R."/>
            <person name="Hainaut M."/>
            <person name="Harispe M.L."/>
            <person name="Henrissat B."/>
            <person name="Hilden K.S."/>
            <person name="Hope R."/>
            <person name="Hossain A."/>
            <person name="Karabika E."/>
            <person name="Karaffa L."/>
            <person name="Karanyi Z."/>
            <person name="Krasevec N."/>
            <person name="Kuo A."/>
            <person name="Kusch H."/>
            <person name="LaButti K."/>
            <person name="Lagendijk E.L."/>
            <person name="Lapidus A."/>
            <person name="Levasseur A."/>
            <person name="Lindquist E."/>
            <person name="Lipzen A."/>
            <person name="Logrieco A.F."/>
            <person name="MacCabe A."/>
            <person name="Maekelae M.R."/>
            <person name="Malavazi I."/>
            <person name="Melin P."/>
            <person name="Meyer V."/>
            <person name="Mielnichuk N."/>
            <person name="Miskei M."/>
            <person name="Molnar A.P."/>
            <person name="Mule G."/>
            <person name="Ngan C.Y."/>
            <person name="Orejas M."/>
            <person name="Orosz E."/>
            <person name="Ouedraogo J.P."/>
            <person name="Overkamp K.M."/>
            <person name="Park H.-S."/>
            <person name="Perrone G."/>
            <person name="Piumi F."/>
            <person name="Punt P.J."/>
            <person name="Ram A.F."/>
            <person name="Ramon A."/>
            <person name="Rauscher S."/>
            <person name="Record E."/>
            <person name="Riano-Pachon D.M."/>
            <person name="Robert V."/>
            <person name="Roehrig J."/>
            <person name="Ruller R."/>
            <person name="Salamov A."/>
            <person name="Salih N.S."/>
            <person name="Samson R.A."/>
            <person name="Sandor E."/>
            <person name="Sanguinetti M."/>
            <person name="Schuetze T."/>
            <person name="Sepcic K."/>
            <person name="Shelest E."/>
            <person name="Sherlock G."/>
            <person name="Sophianopoulou V."/>
            <person name="Squina F.M."/>
            <person name="Sun H."/>
            <person name="Susca A."/>
            <person name="Todd R.B."/>
            <person name="Tsang A."/>
            <person name="Unkles S.E."/>
            <person name="van de Wiele N."/>
            <person name="van Rossen-Uffink D."/>
            <person name="Oliveira J.V."/>
            <person name="Vesth T.C."/>
            <person name="Visser J."/>
            <person name="Yu J.-H."/>
            <person name="Zhou M."/>
            <person name="Andersen M.R."/>
            <person name="Archer D.B."/>
            <person name="Baker S.E."/>
            <person name="Benoit I."/>
            <person name="Brakhage A.A."/>
            <person name="Braus G.H."/>
            <person name="Fischer R."/>
            <person name="Frisvad J.C."/>
            <person name="Goldman G.H."/>
            <person name="Houbraken J."/>
            <person name="Oakley B."/>
            <person name="Pocsi I."/>
            <person name="Scazzocchio C."/>
            <person name="Seiboth B."/>
            <person name="vanKuyk P.A."/>
            <person name="Wortman J."/>
            <person name="Dyer P.S."/>
            <person name="Grigoriev I.V."/>
        </authorList>
    </citation>
    <scope>NUCLEOTIDE SEQUENCE [LARGE SCALE GENOMIC DNA]</scope>
    <source>
        <strain evidence="4">CBS 506.65</strain>
    </source>
</reference>
<dbReference type="RefSeq" id="XP_022583076.1">
    <property type="nucleotide sequence ID" value="XM_022729028.1"/>
</dbReference>
<name>A0A1L9SN71_9EURO</name>
<evidence type="ECO:0000256" key="2">
    <source>
        <dbReference type="SAM" id="Phobius"/>
    </source>
</evidence>
<gene>
    <name evidence="3" type="ORF">ASPZODRAFT_61916</name>
</gene>
<proteinExistence type="predicted"/>
<accession>A0A1L9SN71</accession>
<dbReference type="Proteomes" id="UP000184188">
    <property type="component" value="Unassembled WGS sequence"/>
</dbReference>
<keyword evidence="2" id="KW-0472">Membrane</keyword>
<protein>
    <submittedName>
        <fullName evidence="3">Uncharacterized protein</fullName>
    </submittedName>
</protein>
<organism evidence="3 4">
    <name type="scientific">Penicilliopsis zonata CBS 506.65</name>
    <dbReference type="NCBI Taxonomy" id="1073090"/>
    <lineage>
        <taxon>Eukaryota</taxon>
        <taxon>Fungi</taxon>
        <taxon>Dikarya</taxon>
        <taxon>Ascomycota</taxon>
        <taxon>Pezizomycotina</taxon>
        <taxon>Eurotiomycetes</taxon>
        <taxon>Eurotiomycetidae</taxon>
        <taxon>Eurotiales</taxon>
        <taxon>Aspergillaceae</taxon>
        <taxon>Penicilliopsis</taxon>
    </lineage>
</organism>
<dbReference type="OrthoDB" id="4140442at2759"/>
<feature type="compositionally biased region" description="Polar residues" evidence="1">
    <location>
        <begin position="48"/>
        <end position="57"/>
    </location>
</feature>
<evidence type="ECO:0000313" key="4">
    <source>
        <dbReference type="Proteomes" id="UP000184188"/>
    </source>
</evidence>
<feature type="transmembrane region" description="Helical" evidence="2">
    <location>
        <begin position="140"/>
        <end position="157"/>
    </location>
</feature>
<feature type="region of interest" description="Disordered" evidence="1">
    <location>
        <begin position="39"/>
        <end position="66"/>
    </location>
</feature>
<keyword evidence="4" id="KW-1185">Reference proteome</keyword>